<accession>A0A4V3DJM6</accession>
<organism evidence="1 2">
    <name type="scientific">Hydromonas duriensis</name>
    <dbReference type="NCBI Taxonomy" id="1527608"/>
    <lineage>
        <taxon>Bacteria</taxon>
        <taxon>Pseudomonadati</taxon>
        <taxon>Pseudomonadota</taxon>
        <taxon>Betaproteobacteria</taxon>
        <taxon>Burkholderiales</taxon>
        <taxon>Burkholderiaceae</taxon>
        <taxon>Hydromonas</taxon>
    </lineage>
</organism>
<comment type="caution">
    <text evidence="1">The sequence shown here is derived from an EMBL/GenBank/DDBJ whole genome shotgun (WGS) entry which is preliminary data.</text>
</comment>
<keyword evidence="2" id="KW-1185">Reference proteome</keyword>
<name>A0A4V3DJM6_9BURK</name>
<reference evidence="1 2" key="1">
    <citation type="submission" date="2019-03" db="EMBL/GenBank/DDBJ databases">
        <title>Genomic Encyclopedia of Type Strains, Phase IV (KMG-IV): sequencing the most valuable type-strain genomes for metagenomic binning, comparative biology and taxonomic classification.</title>
        <authorList>
            <person name="Goeker M."/>
        </authorList>
    </citation>
    <scope>NUCLEOTIDE SEQUENCE [LARGE SCALE GENOMIC DNA]</scope>
    <source>
        <strain evidence="1 2">DSM 102852</strain>
    </source>
</reference>
<proteinExistence type="predicted"/>
<evidence type="ECO:0000313" key="1">
    <source>
        <dbReference type="EMBL" id="TDR30689.1"/>
    </source>
</evidence>
<sequence>MLNNISQAIRRTAQALTLRHPNAVDVEVYRKTFTANAPHTMGGAALLSQADNADYAIQSVTTARMLFLGHLQGADLIGNVQGLAYNPEQILIEAYIEPVDERRALVTCELKKDDRVFWVMPNWVVEYQIKLIRSPNQLPPYVPVYVLEPLEHESDGHAMP</sequence>
<dbReference type="RefSeq" id="WP_133620977.1">
    <property type="nucleotide sequence ID" value="NZ_SNZE01000018.1"/>
</dbReference>
<dbReference type="OrthoDB" id="5574338at2"/>
<protein>
    <submittedName>
        <fullName evidence="1">Uncharacterized protein</fullName>
    </submittedName>
</protein>
<dbReference type="AlphaFoldDB" id="A0A4V3DJM6"/>
<dbReference type="EMBL" id="SNZE01000018">
    <property type="protein sequence ID" value="TDR30689.1"/>
    <property type="molecule type" value="Genomic_DNA"/>
</dbReference>
<dbReference type="Proteomes" id="UP000294480">
    <property type="component" value="Unassembled WGS sequence"/>
</dbReference>
<gene>
    <name evidence="1" type="ORF">DFR44_11839</name>
</gene>
<evidence type="ECO:0000313" key="2">
    <source>
        <dbReference type="Proteomes" id="UP000294480"/>
    </source>
</evidence>